<dbReference type="PANTHER" id="PTHR12526:SF630">
    <property type="entry name" value="GLYCOSYLTRANSFERASE"/>
    <property type="match status" value="1"/>
</dbReference>
<evidence type="ECO:0000259" key="1">
    <source>
        <dbReference type="Pfam" id="PF00534"/>
    </source>
</evidence>
<keyword evidence="2" id="KW-0808">Transferase</keyword>
<dbReference type="EMBL" id="WKLP01000029">
    <property type="protein sequence ID" value="MRY13375.1"/>
    <property type="molecule type" value="Genomic_DNA"/>
</dbReference>
<dbReference type="AlphaFoldDB" id="A0A6G1ZHT5"/>
<dbReference type="RefSeq" id="WP_010802970.1">
    <property type="nucleotide sequence ID" value="NZ_CAJSYT010000003.1"/>
</dbReference>
<organism evidence="2">
    <name type="scientific">Parabacteroides goldsteinii</name>
    <dbReference type="NCBI Taxonomy" id="328812"/>
    <lineage>
        <taxon>Bacteria</taxon>
        <taxon>Pseudomonadati</taxon>
        <taxon>Bacteroidota</taxon>
        <taxon>Bacteroidia</taxon>
        <taxon>Bacteroidales</taxon>
        <taxon>Tannerellaceae</taxon>
        <taxon>Parabacteroides</taxon>
    </lineage>
</organism>
<proteinExistence type="predicted"/>
<dbReference type="Pfam" id="PF00534">
    <property type="entry name" value="Glycos_transf_1"/>
    <property type="match status" value="1"/>
</dbReference>
<name>A0A6G1ZHT5_9BACT</name>
<accession>A0A6G1ZHT5</accession>
<evidence type="ECO:0000313" key="2">
    <source>
        <dbReference type="EMBL" id="MRY13375.1"/>
    </source>
</evidence>
<reference evidence="2" key="1">
    <citation type="journal article" date="2019" name="Nat. Med.">
        <title>A library of human gut bacterial isolates paired with longitudinal multiomics data enables mechanistic microbiome research.</title>
        <authorList>
            <person name="Poyet M."/>
            <person name="Groussin M."/>
            <person name="Gibbons S.M."/>
            <person name="Avila-Pacheco J."/>
            <person name="Jiang X."/>
            <person name="Kearney S.M."/>
            <person name="Perrotta A.R."/>
            <person name="Berdy B."/>
            <person name="Zhao S."/>
            <person name="Lieberman T.D."/>
            <person name="Swanson P.K."/>
            <person name="Smith M."/>
            <person name="Roesemann S."/>
            <person name="Alexander J.E."/>
            <person name="Rich S.A."/>
            <person name="Livny J."/>
            <person name="Vlamakis H."/>
            <person name="Clish C."/>
            <person name="Bullock K."/>
            <person name="Deik A."/>
            <person name="Scott J."/>
            <person name="Pierce K.A."/>
            <person name="Xavier R.J."/>
            <person name="Alm E.J."/>
        </authorList>
    </citation>
    <scope>NUCLEOTIDE SEQUENCE</scope>
    <source>
        <strain evidence="2">BIOML-A4</strain>
    </source>
</reference>
<dbReference type="Gene3D" id="3.40.50.2000">
    <property type="entry name" value="Glycogen Phosphorylase B"/>
    <property type="match status" value="2"/>
</dbReference>
<dbReference type="CDD" id="cd03811">
    <property type="entry name" value="GT4_GT28_WabH-like"/>
    <property type="match status" value="1"/>
</dbReference>
<gene>
    <name evidence="2" type="ORF">GKE01_18190</name>
</gene>
<dbReference type="SUPFAM" id="SSF53756">
    <property type="entry name" value="UDP-Glycosyltransferase/glycogen phosphorylase"/>
    <property type="match status" value="1"/>
</dbReference>
<dbReference type="InterPro" id="IPR001296">
    <property type="entry name" value="Glyco_trans_1"/>
</dbReference>
<sequence length="370" mass="42179">MKSILFFIPTLGGGGAERVLVNLVNNLNRTRYKITVQTLFDSGVNKEMLAEHVEYRSNFKYIIPANTKFFKLFSPKFLYNRLIGKKYDIAVSFLEGPTERIIAGCPYKETKLVNWVHVEQHTVKCASYSYKSFKEAQNCIDKFERTVCVAETVKNDITKIFHFSHPCEVLYNTNENDKIVDMAKEPIVEGLYLKDSASVISIGRLIELKGYDRLINVHKRLLEEGIKHNVYVVGAGGLEKKLKKQVELLDVADTFHFLGFHKNPYKYIAKADMFVCSSRREGFSTAVTEALLLGIPVVSTNCSGAYELLGRNNEYGIVTENSEEGIYEGMKRLLSDKLLLAYYYEQAKIRALKFSKTETIKAVENMFNSL</sequence>
<dbReference type="GO" id="GO:0016757">
    <property type="term" value="F:glycosyltransferase activity"/>
    <property type="evidence" value="ECO:0007669"/>
    <property type="project" value="InterPro"/>
</dbReference>
<comment type="caution">
    <text evidence="2">The sequence shown here is derived from an EMBL/GenBank/DDBJ whole genome shotgun (WGS) entry which is preliminary data.</text>
</comment>
<protein>
    <submittedName>
        <fullName evidence="2">Glycosyltransferase</fullName>
    </submittedName>
</protein>
<feature type="domain" description="Glycosyl transferase family 1" evidence="1">
    <location>
        <begin position="195"/>
        <end position="348"/>
    </location>
</feature>
<dbReference type="PANTHER" id="PTHR12526">
    <property type="entry name" value="GLYCOSYLTRANSFERASE"/>
    <property type="match status" value="1"/>
</dbReference>